<dbReference type="InterPro" id="IPR008906">
    <property type="entry name" value="HATC_C_dom"/>
</dbReference>
<dbReference type="PANTHER" id="PTHR47611:SF1">
    <property type="entry name" value="CCHC-TYPE DOMAIN-CONTAINING PROTEIN"/>
    <property type="match status" value="1"/>
</dbReference>
<dbReference type="PANTHER" id="PTHR47611">
    <property type="entry name" value="HAT DIMERISATION DOMAIN, C-TERMINAL"/>
    <property type="match status" value="1"/>
</dbReference>
<proteinExistence type="predicted"/>
<evidence type="ECO:0000313" key="2">
    <source>
        <dbReference type="EMBL" id="CAG9838003.1"/>
    </source>
</evidence>
<name>A0A9N9TB49_DIABA</name>
<dbReference type="SUPFAM" id="SSF53098">
    <property type="entry name" value="Ribonuclease H-like"/>
    <property type="match status" value="1"/>
</dbReference>
<evidence type="ECO:0000313" key="3">
    <source>
        <dbReference type="Proteomes" id="UP001153709"/>
    </source>
</evidence>
<dbReference type="Proteomes" id="UP001153709">
    <property type="component" value="Chromosome 7"/>
</dbReference>
<dbReference type="GO" id="GO:0046983">
    <property type="term" value="F:protein dimerization activity"/>
    <property type="evidence" value="ECO:0007669"/>
    <property type="project" value="InterPro"/>
</dbReference>
<dbReference type="Pfam" id="PF05699">
    <property type="entry name" value="Dimer_Tnp_hAT"/>
    <property type="match status" value="1"/>
</dbReference>
<reference evidence="2" key="1">
    <citation type="submission" date="2022-01" db="EMBL/GenBank/DDBJ databases">
        <authorList>
            <person name="King R."/>
        </authorList>
    </citation>
    <scope>NUCLEOTIDE SEQUENCE</scope>
</reference>
<dbReference type="OrthoDB" id="1607513at2759"/>
<dbReference type="EMBL" id="OU898282">
    <property type="protein sequence ID" value="CAG9838003.1"/>
    <property type="molecule type" value="Genomic_DNA"/>
</dbReference>
<dbReference type="AlphaFoldDB" id="A0A9N9TB49"/>
<keyword evidence="3" id="KW-1185">Reference proteome</keyword>
<dbReference type="InterPro" id="IPR012337">
    <property type="entry name" value="RNaseH-like_sf"/>
</dbReference>
<sequence>MLWGKPINTESLRKFSKRNKEYKTLHPVNKSLESPRNEKKVSEYDEDEDLIDFEKLYECSSTSPGSRHQGLVIDELEKYLSKPRASNSEDILEWCRTHETEYPTLSKMARDFLLITATSVPAERLFSKASLVIRKHKNRLSDESAR</sequence>
<feature type="domain" description="HAT C-terminal dimerisation" evidence="1">
    <location>
        <begin position="75"/>
        <end position="144"/>
    </location>
</feature>
<gene>
    <name evidence="2" type="ORF">DIABBA_LOCUS10938</name>
</gene>
<organism evidence="2 3">
    <name type="scientific">Diabrotica balteata</name>
    <name type="common">Banded cucumber beetle</name>
    <dbReference type="NCBI Taxonomy" id="107213"/>
    <lineage>
        <taxon>Eukaryota</taxon>
        <taxon>Metazoa</taxon>
        <taxon>Ecdysozoa</taxon>
        <taxon>Arthropoda</taxon>
        <taxon>Hexapoda</taxon>
        <taxon>Insecta</taxon>
        <taxon>Pterygota</taxon>
        <taxon>Neoptera</taxon>
        <taxon>Endopterygota</taxon>
        <taxon>Coleoptera</taxon>
        <taxon>Polyphaga</taxon>
        <taxon>Cucujiformia</taxon>
        <taxon>Chrysomeloidea</taxon>
        <taxon>Chrysomelidae</taxon>
        <taxon>Galerucinae</taxon>
        <taxon>Diabroticina</taxon>
        <taxon>Diabroticites</taxon>
        <taxon>Diabrotica</taxon>
    </lineage>
</organism>
<protein>
    <recommendedName>
        <fullName evidence="1">HAT C-terminal dimerisation domain-containing protein</fullName>
    </recommendedName>
</protein>
<evidence type="ECO:0000259" key="1">
    <source>
        <dbReference type="Pfam" id="PF05699"/>
    </source>
</evidence>
<accession>A0A9N9TB49</accession>